<reference evidence="3" key="1">
    <citation type="submission" date="2017-04" db="EMBL/GenBank/DDBJ databases">
        <authorList>
            <person name="Varghese N."/>
            <person name="Submissions S."/>
        </authorList>
    </citation>
    <scope>NUCLEOTIDE SEQUENCE [LARGE SCALE GENOMIC DNA]</scope>
    <source>
        <strain evidence="3">K3S</strain>
    </source>
</reference>
<dbReference type="CDD" id="cd00093">
    <property type="entry name" value="HTH_XRE"/>
    <property type="match status" value="1"/>
</dbReference>
<dbReference type="EMBL" id="FWZU01000009">
    <property type="protein sequence ID" value="SMF44092.1"/>
    <property type="molecule type" value="Genomic_DNA"/>
</dbReference>
<name>A0A1X7F261_9BACT</name>
<organism evidence="2 3">
    <name type="scientific">Desulfovibrio gilichinskyi</name>
    <dbReference type="NCBI Taxonomy" id="1519643"/>
    <lineage>
        <taxon>Bacteria</taxon>
        <taxon>Pseudomonadati</taxon>
        <taxon>Thermodesulfobacteriota</taxon>
        <taxon>Desulfovibrionia</taxon>
        <taxon>Desulfovibrionales</taxon>
        <taxon>Desulfovibrionaceae</taxon>
        <taxon>Desulfovibrio</taxon>
    </lineage>
</organism>
<keyword evidence="3" id="KW-1185">Reference proteome</keyword>
<dbReference type="STRING" id="1519643.SAMN06295933_3568"/>
<dbReference type="PROSITE" id="PS50943">
    <property type="entry name" value="HTH_CROC1"/>
    <property type="match status" value="1"/>
</dbReference>
<dbReference type="SUPFAM" id="SSF47413">
    <property type="entry name" value="lambda repressor-like DNA-binding domains"/>
    <property type="match status" value="1"/>
</dbReference>
<feature type="domain" description="HTH cro/C1-type" evidence="1">
    <location>
        <begin position="15"/>
        <end position="62"/>
    </location>
</feature>
<evidence type="ECO:0000313" key="2">
    <source>
        <dbReference type="EMBL" id="SMF44092.1"/>
    </source>
</evidence>
<dbReference type="GO" id="GO:0003677">
    <property type="term" value="F:DNA binding"/>
    <property type="evidence" value="ECO:0007669"/>
    <property type="project" value="InterPro"/>
</dbReference>
<dbReference type="InterPro" id="IPR010982">
    <property type="entry name" value="Lambda_DNA-bd_dom_sf"/>
</dbReference>
<dbReference type="Proteomes" id="UP000192906">
    <property type="component" value="Unassembled WGS sequence"/>
</dbReference>
<sequence>MSDIVQRFLAVKDNLGLTKSKFCKDVEVSVATFDNYFNGKGVPKAIFLANVCKKFGVDGTWLLTGEGKMFRDSEESIEQSLPLVTQKLLVVEKSMDKATSFAKLEAMKAVIEGEILAEKTQQSRTDADQAANG</sequence>
<accession>A0A1X7F261</accession>
<evidence type="ECO:0000259" key="1">
    <source>
        <dbReference type="PROSITE" id="PS50943"/>
    </source>
</evidence>
<dbReference type="InterPro" id="IPR001387">
    <property type="entry name" value="Cro/C1-type_HTH"/>
</dbReference>
<evidence type="ECO:0000313" key="3">
    <source>
        <dbReference type="Proteomes" id="UP000192906"/>
    </source>
</evidence>
<protein>
    <recommendedName>
        <fullName evidence="1">HTH cro/C1-type domain-containing protein</fullName>
    </recommendedName>
</protein>
<dbReference type="Gene3D" id="1.10.260.40">
    <property type="entry name" value="lambda repressor-like DNA-binding domains"/>
    <property type="match status" value="1"/>
</dbReference>
<dbReference type="AlphaFoldDB" id="A0A1X7F261"/>
<dbReference type="RefSeq" id="WP_085104736.1">
    <property type="nucleotide sequence ID" value="NZ_FWZU01000009.1"/>
</dbReference>
<gene>
    <name evidence="2" type="ORF">SAMN06295933_3568</name>
</gene>
<proteinExistence type="predicted"/>
<dbReference type="OrthoDB" id="1524186at2"/>